<dbReference type="Proteomes" id="UP001219525">
    <property type="component" value="Unassembled WGS sequence"/>
</dbReference>
<reference evidence="2" key="1">
    <citation type="submission" date="2023-03" db="EMBL/GenBank/DDBJ databases">
        <title>Massive genome expansion in bonnet fungi (Mycena s.s.) driven by repeated elements and novel gene families across ecological guilds.</title>
        <authorList>
            <consortium name="Lawrence Berkeley National Laboratory"/>
            <person name="Harder C.B."/>
            <person name="Miyauchi S."/>
            <person name="Viragh M."/>
            <person name="Kuo A."/>
            <person name="Thoen E."/>
            <person name="Andreopoulos B."/>
            <person name="Lu D."/>
            <person name="Skrede I."/>
            <person name="Drula E."/>
            <person name="Henrissat B."/>
            <person name="Morin E."/>
            <person name="Kohler A."/>
            <person name="Barry K."/>
            <person name="LaButti K."/>
            <person name="Morin E."/>
            <person name="Salamov A."/>
            <person name="Lipzen A."/>
            <person name="Mereny Z."/>
            <person name="Hegedus B."/>
            <person name="Baldrian P."/>
            <person name="Stursova M."/>
            <person name="Weitz H."/>
            <person name="Taylor A."/>
            <person name="Grigoriev I.V."/>
            <person name="Nagy L.G."/>
            <person name="Martin F."/>
            <person name="Kauserud H."/>
        </authorList>
    </citation>
    <scope>NUCLEOTIDE SEQUENCE</scope>
    <source>
        <strain evidence="2">9144</strain>
    </source>
</reference>
<dbReference type="AlphaFoldDB" id="A0AAD6UKV3"/>
<gene>
    <name evidence="2" type="ORF">GGX14DRAFT_383227</name>
</gene>
<dbReference type="InterPro" id="IPR046522">
    <property type="entry name" value="DUF6699"/>
</dbReference>
<evidence type="ECO:0000313" key="2">
    <source>
        <dbReference type="EMBL" id="KAJ7189460.1"/>
    </source>
</evidence>
<accession>A0AAD6UKV3</accession>
<evidence type="ECO:0000313" key="3">
    <source>
        <dbReference type="Proteomes" id="UP001219525"/>
    </source>
</evidence>
<dbReference type="EMBL" id="JARJCW010000177">
    <property type="protein sequence ID" value="KAJ7189460.1"/>
    <property type="molecule type" value="Genomic_DNA"/>
</dbReference>
<organism evidence="2 3">
    <name type="scientific">Mycena pura</name>
    <dbReference type="NCBI Taxonomy" id="153505"/>
    <lineage>
        <taxon>Eukaryota</taxon>
        <taxon>Fungi</taxon>
        <taxon>Dikarya</taxon>
        <taxon>Basidiomycota</taxon>
        <taxon>Agaricomycotina</taxon>
        <taxon>Agaricomycetes</taxon>
        <taxon>Agaricomycetidae</taxon>
        <taxon>Agaricales</taxon>
        <taxon>Marasmiineae</taxon>
        <taxon>Mycenaceae</taxon>
        <taxon>Mycena</taxon>
    </lineage>
</organism>
<sequence>MLQLPLQPPSTKQLPLSEWRAFGAYSRPTVNGVDVHNTFTPSPTPYRELDPDEVDVEEVFRSLRSPSGATHPERWVRGIKHPALPQNPNWHVPGPNEPLPFPWECQLNPFLQASVTGPAPVYWNILKSRGMVLFGGPLDVSIPLAPQDLAQPATFPLVTHMYISGLGLAAARFPWKFCVVNAAGVRVRDVFDAILINFFELVFPAEVAQWAPERLARAKLEFQLRGGDVATDGLRRMDCLGGQLYFRGLAPNPDRTGWLLFVGPEW</sequence>
<keyword evidence="3" id="KW-1185">Reference proteome</keyword>
<comment type="caution">
    <text evidence="2">The sequence shown here is derived from an EMBL/GenBank/DDBJ whole genome shotgun (WGS) entry which is preliminary data.</text>
</comment>
<protein>
    <recommendedName>
        <fullName evidence="1">DUF6699 domain-containing protein</fullName>
    </recommendedName>
</protein>
<proteinExistence type="predicted"/>
<feature type="domain" description="DUF6699" evidence="1">
    <location>
        <begin position="143"/>
        <end position="254"/>
    </location>
</feature>
<dbReference type="Pfam" id="PF20415">
    <property type="entry name" value="DUF6699"/>
    <property type="match status" value="1"/>
</dbReference>
<evidence type="ECO:0000259" key="1">
    <source>
        <dbReference type="Pfam" id="PF20415"/>
    </source>
</evidence>
<name>A0AAD6UKV3_9AGAR</name>